<feature type="transmembrane region" description="Helical" evidence="1">
    <location>
        <begin position="36"/>
        <end position="57"/>
    </location>
</feature>
<dbReference type="InterPro" id="IPR009936">
    <property type="entry name" value="DUF1468"/>
</dbReference>
<evidence type="ECO:0000259" key="2">
    <source>
        <dbReference type="Pfam" id="PF07331"/>
    </source>
</evidence>
<feature type="domain" description="DUF1468" evidence="2">
    <location>
        <begin position="8"/>
        <end position="142"/>
    </location>
</feature>
<dbReference type="EMBL" id="JAEQMY010000024">
    <property type="protein sequence ID" value="MBL0405611.1"/>
    <property type="molecule type" value="Genomic_DNA"/>
</dbReference>
<comment type="caution">
    <text evidence="3">The sequence shown here is derived from an EMBL/GenBank/DDBJ whole genome shotgun (WGS) entry which is preliminary data.</text>
</comment>
<feature type="transmembrane region" description="Helical" evidence="1">
    <location>
        <begin position="77"/>
        <end position="104"/>
    </location>
</feature>
<keyword evidence="1" id="KW-1133">Transmembrane helix</keyword>
<dbReference type="AlphaFoldDB" id="A0A936Z9S2"/>
<proteinExistence type="predicted"/>
<gene>
    <name evidence="3" type="ORF">JKG68_16715</name>
</gene>
<evidence type="ECO:0000313" key="4">
    <source>
        <dbReference type="Proteomes" id="UP000605848"/>
    </source>
</evidence>
<name>A0A936Z9S2_9HYPH</name>
<accession>A0A936Z9S2</accession>
<sequence>MLQKKDLWAGVLYIAFGTAAFWIGRDYPMGTSGRMGAGYFPTVLSVVLVLIGCLSVARSFLRDGDAVGAIAWKPLGLIVGATALFGLLLQTAGLIVALLGLVLLSAVASQHFRLDLKASIGLVLLVGFCVLVFVRGLGVPLPLFGSWFGE</sequence>
<dbReference type="RefSeq" id="WP_202061702.1">
    <property type="nucleotide sequence ID" value="NZ_JAEQMY010000024.1"/>
</dbReference>
<dbReference type="Proteomes" id="UP000605848">
    <property type="component" value="Unassembled WGS sequence"/>
</dbReference>
<organism evidence="3 4">
    <name type="scientific">Microvirga aerilata</name>
    <dbReference type="NCBI Taxonomy" id="670292"/>
    <lineage>
        <taxon>Bacteria</taxon>
        <taxon>Pseudomonadati</taxon>
        <taxon>Pseudomonadota</taxon>
        <taxon>Alphaproteobacteria</taxon>
        <taxon>Hyphomicrobiales</taxon>
        <taxon>Methylobacteriaceae</taxon>
        <taxon>Microvirga</taxon>
    </lineage>
</organism>
<dbReference type="Pfam" id="PF07331">
    <property type="entry name" value="TctB"/>
    <property type="match status" value="1"/>
</dbReference>
<keyword evidence="1" id="KW-0472">Membrane</keyword>
<keyword evidence="1" id="KW-0812">Transmembrane</keyword>
<feature type="transmembrane region" description="Helical" evidence="1">
    <location>
        <begin position="6"/>
        <end position="24"/>
    </location>
</feature>
<evidence type="ECO:0000256" key="1">
    <source>
        <dbReference type="SAM" id="Phobius"/>
    </source>
</evidence>
<reference evidence="3" key="1">
    <citation type="submission" date="2021-01" db="EMBL/GenBank/DDBJ databases">
        <title>Microvirga sp.</title>
        <authorList>
            <person name="Kim M.K."/>
        </authorList>
    </citation>
    <scope>NUCLEOTIDE SEQUENCE</scope>
    <source>
        <strain evidence="3">5420S-16</strain>
    </source>
</reference>
<feature type="transmembrane region" description="Helical" evidence="1">
    <location>
        <begin position="116"/>
        <end position="138"/>
    </location>
</feature>
<evidence type="ECO:0000313" key="3">
    <source>
        <dbReference type="EMBL" id="MBL0405611.1"/>
    </source>
</evidence>
<protein>
    <submittedName>
        <fullName evidence="3">Tripartite tricarboxylate transporter TctB family protein</fullName>
    </submittedName>
</protein>
<keyword evidence="4" id="KW-1185">Reference proteome</keyword>